<keyword evidence="3" id="KW-0804">Transcription</keyword>
<keyword evidence="1" id="KW-0805">Transcription regulation</keyword>
<dbReference type="InterPro" id="IPR028082">
    <property type="entry name" value="Peripla_BP_I"/>
</dbReference>
<organism evidence="5 6">
    <name type="scientific">Aidingimonas halophila</name>
    <dbReference type="NCBI Taxonomy" id="574349"/>
    <lineage>
        <taxon>Bacteria</taxon>
        <taxon>Pseudomonadati</taxon>
        <taxon>Pseudomonadota</taxon>
        <taxon>Gammaproteobacteria</taxon>
        <taxon>Oceanospirillales</taxon>
        <taxon>Halomonadaceae</taxon>
        <taxon>Aidingimonas</taxon>
    </lineage>
</organism>
<dbReference type="PANTHER" id="PTHR30146:SF138">
    <property type="entry name" value="TRANSCRIPTIONAL REGULATORY PROTEIN"/>
    <property type="match status" value="1"/>
</dbReference>
<evidence type="ECO:0000259" key="4">
    <source>
        <dbReference type="PROSITE" id="PS50932"/>
    </source>
</evidence>
<dbReference type="Gene3D" id="3.40.50.2300">
    <property type="match status" value="2"/>
</dbReference>
<proteinExistence type="predicted"/>
<dbReference type="PANTHER" id="PTHR30146">
    <property type="entry name" value="LACI-RELATED TRANSCRIPTIONAL REPRESSOR"/>
    <property type="match status" value="1"/>
</dbReference>
<accession>A0A1H2S910</accession>
<dbReference type="SUPFAM" id="SSF47413">
    <property type="entry name" value="lambda repressor-like DNA-binding domains"/>
    <property type="match status" value="1"/>
</dbReference>
<reference evidence="5 6" key="1">
    <citation type="submission" date="2016-10" db="EMBL/GenBank/DDBJ databases">
        <authorList>
            <person name="de Groot N.N."/>
        </authorList>
    </citation>
    <scope>NUCLEOTIDE SEQUENCE [LARGE SCALE GENOMIC DNA]</scope>
    <source>
        <strain evidence="5 6">DSM 19219</strain>
    </source>
</reference>
<dbReference type="AlphaFoldDB" id="A0A1H2S910"/>
<evidence type="ECO:0000313" key="5">
    <source>
        <dbReference type="EMBL" id="SDW28143.1"/>
    </source>
</evidence>
<dbReference type="InterPro" id="IPR010982">
    <property type="entry name" value="Lambda_DNA-bd_dom_sf"/>
</dbReference>
<dbReference type="CDD" id="cd01392">
    <property type="entry name" value="HTH_LacI"/>
    <property type="match status" value="1"/>
</dbReference>
<gene>
    <name evidence="5" type="ORF">SAMN05443545_101505</name>
</gene>
<evidence type="ECO:0000256" key="2">
    <source>
        <dbReference type="ARBA" id="ARBA00023125"/>
    </source>
</evidence>
<dbReference type="SUPFAM" id="SSF53822">
    <property type="entry name" value="Periplasmic binding protein-like I"/>
    <property type="match status" value="1"/>
</dbReference>
<evidence type="ECO:0000256" key="3">
    <source>
        <dbReference type="ARBA" id="ARBA00023163"/>
    </source>
</evidence>
<evidence type="ECO:0000256" key="1">
    <source>
        <dbReference type="ARBA" id="ARBA00023015"/>
    </source>
</evidence>
<dbReference type="GO" id="GO:0000976">
    <property type="term" value="F:transcription cis-regulatory region binding"/>
    <property type="evidence" value="ECO:0007669"/>
    <property type="project" value="TreeGrafter"/>
</dbReference>
<dbReference type="Proteomes" id="UP000198500">
    <property type="component" value="Unassembled WGS sequence"/>
</dbReference>
<dbReference type="InterPro" id="IPR046335">
    <property type="entry name" value="LacI/GalR-like_sensor"/>
</dbReference>
<name>A0A1H2S910_9GAMM</name>
<protein>
    <submittedName>
        <fullName evidence="5">DNA-binding transcriptional regulator, LacI/PurR family</fullName>
    </submittedName>
</protein>
<dbReference type="PROSITE" id="PS50932">
    <property type="entry name" value="HTH_LACI_2"/>
    <property type="match status" value="1"/>
</dbReference>
<dbReference type="STRING" id="574349.SAMN05443545_101505"/>
<dbReference type="RefSeq" id="WP_229806331.1">
    <property type="nucleotide sequence ID" value="NZ_BMXH01000001.1"/>
</dbReference>
<evidence type="ECO:0000313" key="6">
    <source>
        <dbReference type="Proteomes" id="UP000198500"/>
    </source>
</evidence>
<dbReference type="CDD" id="cd06279">
    <property type="entry name" value="PBP1_LacI-like"/>
    <property type="match status" value="1"/>
</dbReference>
<keyword evidence="2 5" id="KW-0238">DNA-binding</keyword>
<keyword evidence="6" id="KW-1185">Reference proteome</keyword>
<dbReference type="GO" id="GO:0003700">
    <property type="term" value="F:DNA-binding transcription factor activity"/>
    <property type="evidence" value="ECO:0007669"/>
    <property type="project" value="TreeGrafter"/>
</dbReference>
<dbReference type="Gene3D" id="1.10.260.40">
    <property type="entry name" value="lambda repressor-like DNA-binding domains"/>
    <property type="match status" value="1"/>
</dbReference>
<sequence length="349" mass="38300">MPPSRRMTLKDLAAELGVSTASISNAFNRPDQLSPMLRERILNEAKRLGYAGPDAKARSLRTGRSQIIAVILAESLTYSLNDAVASELLSGIAEVLDAHGHTMLLLSGRQHGSETHGSTNMADGYIVYGLMPSMTMLSELPAQNPLVAVDFDIEHCPTIHIDNEPASYSIARHALLTPPKRPAVINLRLTKQPCNGRITDEHDLFSAHHTITRSRLMGIHRAFKESGIDPASVPMWNVEENIHDVCAPVIADILDQPEEHRPDLLLCMSDRIALTALTLAEQRGLCVPDDLRITGFDGIAEGQYRAPRLTTVRQDSIEKGRLAARMILGLSPKEQKYLSTELLIGESCP</sequence>
<dbReference type="SMART" id="SM00354">
    <property type="entry name" value="HTH_LACI"/>
    <property type="match status" value="1"/>
</dbReference>
<dbReference type="InterPro" id="IPR000843">
    <property type="entry name" value="HTH_LacI"/>
</dbReference>
<dbReference type="Pfam" id="PF13377">
    <property type="entry name" value="Peripla_BP_3"/>
    <property type="match status" value="1"/>
</dbReference>
<dbReference type="EMBL" id="FNNI01000001">
    <property type="protein sequence ID" value="SDW28143.1"/>
    <property type="molecule type" value="Genomic_DNA"/>
</dbReference>
<feature type="domain" description="HTH lacI-type" evidence="4">
    <location>
        <begin position="7"/>
        <end position="62"/>
    </location>
</feature>